<proteinExistence type="predicted"/>
<keyword evidence="1" id="KW-0677">Repeat</keyword>
<dbReference type="PANTHER" id="PTHR47435:SF4">
    <property type="entry name" value="KELCH REPEAT PROTEIN (AFU_ORTHOLOGUE AFUA_5G12780)"/>
    <property type="match status" value="1"/>
</dbReference>
<evidence type="ECO:0000256" key="4">
    <source>
        <dbReference type="SAM" id="Phobius"/>
    </source>
</evidence>
<feature type="compositionally biased region" description="Polar residues" evidence="3">
    <location>
        <begin position="687"/>
        <end position="696"/>
    </location>
</feature>
<evidence type="ECO:0000256" key="1">
    <source>
        <dbReference type="ARBA" id="ARBA00022737"/>
    </source>
</evidence>
<feature type="compositionally biased region" description="Polar residues" evidence="3">
    <location>
        <begin position="609"/>
        <end position="629"/>
    </location>
</feature>
<accession>A0ABR1S6S5</accession>
<feature type="chain" id="PRO_5047129853" evidence="5">
    <location>
        <begin position="18"/>
        <end position="737"/>
    </location>
</feature>
<evidence type="ECO:0000256" key="5">
    <source>
        <dbReference type="SAM" id="SignalP"/>
    </source>
</evidence>
<comment type="caution">
    <text evidence="6">The sequence shown here is derived from an EMBL/GenBank/DDBJ whole genome shotgun (WGS) entry which is preliminary data.</text>
</comment>
<feature type="region of interest" description="Disordered" evidence="3">
    <location>
        <begin position="604"/>
        <end position="629"/>
    </location>
</feature>
<sequence length="737" mass="79164">MLLLAFIVAGAINTAQARDPVKDFCRRFGHQTTVIDRKLYIDGGFVNYKPMTSDATNYSILTYLDLDHPIKGDDMPQLYEGPAKDPSIPIVHGGILWGDQVNKRFYLFGGEYTPDQPPPADSAASLHAYDVAGNRWESMERPPSAISAVSYGAGVAVSERGEGYYYGGWLNNASNPGWTGPRAATTGLVKYDMDANEFKPLLGPTDGIKRAEGVMVYLPISDRGMLVYFGGVQDPGNGSSIGQPMDTIHLFDIASSKWYTQHASGDVPDMRRRFCAGDAGAPDQSSYNIYLYGGLGFPPDNEAGFDDAYILSLPSFTWIKMYPGPDSNPALVGSPHHSLTCNVIDGAQMLVMGGSFPLNSTICDSEEVYGTHGLDMGEQNPDKTPWRVYRNNITSYIVPELIFDKIGGNFQGGATKTAPDKGFDDPDIKTLITRRYTPPARNPKSRPGGLSKGAIIGIAVGCGVGGTLALVAGCCCLRVGRRRRKLRLSQAAAAGTSPPGVFNSNNAYQHNSIAASSPEAAAAAAHTSGYAFVPSPGVNGAPFPTPYYYSPAPATPHRVMRAPVELVGSEGMHELHDRRQFGTPHFSLSTPGAMMMPPPPKYVDHEETAMNSPPTTATPNSWSSGGSPVTTAEVVSAHTGLYTISPLATTPTTETMQPHQHQQRHNSHGQLFPHSELEAGSEHSHGPLSSSPMTEQQHQDPAAASTPLRHREQPRVQAHDGGNSQAATDEEGPRHQM</sequence>
<keyword evidence="7" id="KW-1185">Reference proteome</keyword>
<name>A0ABR1S6S5_9PEZI</name>
<keyword evidence="4" id="KW-0812">Transmembrane</keyword>
<reference evidence="6 7" key="1">
    <citation type="submission" date="2023-01" db="EMBL/GenBank/DDBJ databases">
        <title>Analysis of 21 Apiospora genomes using comparative genomics revels a genus with tremendous synthesis potential of carbohydrate active enzymes and secondary metabolites.</title>
        <authorList>
            <person name="Sorensen T."/>
        </authorList>
    </citation>
    <scope>NUCLEOTIDE SEQUENCE [LARGE SCALE GENOMIC DNA]</scope>
    <source>
        <strain evidence="6 7">CBS 20057</strain>
    </source>
</reference>
<dbReference type="SUPFAM" id="SSF117281">
    <property type="entry name" value="Kelch motif"/>
    <property type="match status" value="1"/>
</dbReference>
<evidence type="ECO:0000313" key="6">
    <source>
        <dbReference type="EMBL" id="KAK8026939.1"/>
    </source>
</evidence>
<keyword evidence="2" id="KW-0408">Iron</keyword>
<dbReference type="EMBL" id="JAQQWI010000007">
    <property type="protein sequence ID" value="KAK8026939.1"/>
    <property type="molecule type" value="Genomic_DNA"/>
</dbReference>
<evidence type="ECO:0000313" key="7">
    <source>
        <dbReference type="Proteomes" id="UP001396898"/>
    </source>
</evidence>
<dbReference type="Gene3D" id="2.120.10.80">
    <property type="entry name" value="Kelch-type beta propeller"/>
    <property type="match status" value="2"/>
</dbReference>
<keyword evidence="5" id="KW-0732">Signal</keyword>
<feature type="region of interest" description="Disordered" evidence="3">
    <location>
        <begin position="678"/>
        <end position="737"/>
    </location>
</feature>
<dbReference type="InterPro" id="IPR015915">
    <property type="entry name" value="Kelch-typ_b-propeller"/>
</dbReference>
<organism evidence="6 7">
    <name type="scientific">Apiospora marii</name>
    <dbReference type="NCBI Taxonomy" id="335849"/>
    <lineage>
        <taxon>Eukaryota</taxon>
        <taxon>Fungi</taxon>
        <taxon>Dikarya</taxon>
        <taxon>Ascomycota</taxon>
        <taxon>Pezizomycotina</taxon>
        <taxon>Sordariomycetes</taxon>
        <taxon>Xylariomycetidae</taxon>
        <taxon>Amphisphaeriales</taxon>
        <taxon>Apiosporaceae</taxon>
        <taxon>Apiospora</taxon>
    </lineage>
</organism>
<keyword evidence="4" id="KW-0472">Membrane</keyword>
<evidence type="ECO:0000256" key="3">
    <source>
        <dbReference type="SAM" id="MobiDB-lite"/>
    </source>
</evidence>
<keyword evidence="4" id="KW-1133">Transmembrane helix</keyword>
<dbReference type="PANTHER" id="PTHR47435">
    <property type="entry name" value="KELCH REPEAT PROTEIN (AFU_ORTHOLOGUE AFUA_5G12780)"/>
    <property type="match status" value="1"/>
</dbReference>
<evidence type="ECO:0000256" key="2">
    <source>
        <dbReference type="ARBA" id="ARBA00023004"/>
    </source>
</evidence>
<protein>
    <submittedName>
        <fullName evidence="6">Uncharacterized protein</fullName>
    </submittedName>
</protein>
<feature type="transmembrane region" description="Helical" evidence="4">
    <location>
        <begin position="454"/>
        <end position="477"/>
    </location>
</feature>
<feature type="compositionally biased region" description="Basic and acidic residues" evidence="3">
    <location>
        <begin position="709"/>
        <end position="718"/>
    </location>
</feature>
<dbReference type="Proteomes" id="UP001396898">
    <property type="component" value="Unassembled WGS sequence"/>
</dbReference>
<gene>
    <name evidence="6" type="ORF">PG991_003995</name>
</gene>
<feature type="signal peptide" evidence="5">
    <location>
        <begin position="1"/>
        <end position="17"/>
    </location>
</feature>